<dbReference type="Pfam" id="PF12511">
    <property type="entry name" value="DUF3716"/>
    <property type="match status" value="1"/>
</dbReference>
<organism evidence="1 2">
    <name type="scientific">Penicillium desertorum</name>
    <dbReference type="NCBI Taxonomy" id="1303715"/>
    <lineage>
        <taxon>Eukaryota</taxon>
        <taxon>Fungi</taxon>
        <taxon>Dikarya</taxon>
        <taxon>Ascomycota</taxon>
        <taxon>Pezizomycotina</taxon>
        <taxon>Eurotiomycetes</taxon>
        <taxon>Eurotiomycetidae</taxon>
        <taxon>Eurotiales</taxon>
        <taxon>Aspergillaceae</taxon>
        <taxon>Penicillium</taxon>
    </lineage>
</organism>
<proteinExistence type="predicted"/>
<sequence>MTIHSKHPFRIHSFSSIDDTSCPPEESGCHRVVAPLEIPAGQAGGADRIPGAWAEYAMTVPWKVARKARKLQTRAITLLKGATTVREPLQRSSTLYTGKRLDERIGSKAANVEPILIQIVGEISQQECTSCLQNNGPWAKCIRFHDIDRIVTACGNCQWNGQERRCDFFQLPLIPDTPRGHQRGRSSQSSITSLEVRMNSCNNKAEAGLVATELEQVVRQLQAEVIVPARAFIPTTTPDQRKAQFDRILGMLSTIKEQFANIQHT</sequence>
<reference evidence="1" key="2">
    <citation type="journal article" date="2023" name="IMA Fungus">
        <title>Comparative genomic study of the Penicillium genus elucidates a diverse pangenome and 15 lateral gene transfer events.</title>
        <authorList>
            <person name="Petersen C."/>
            <person name="Sorensen T."/>
            <person name="Nielsen M.R."/>
            <person name="Sondergaard T.E."/>
            <person name="Sorensen J.L."/>
            <person name="Fitzpatrick D.A."/>
            <person name="Frisvad J.C."/>
            <person name="Nielsen K.L."/>
        </authorList>
    </citation>
    <scope>NUCLEOTIDE SEQUENCE</scope>
    <source>
        <strain evidence="1">IBT 17660</strain>
    </source>
</reference>
<evidence type="ECO:0000313" key="2">
    <source>
        <dbReference type="Proteomes" id="UP001147760"/>
    </source>
</evidence>
<reference evidence="1" key="1">
    <citation type="submission" date="2022-12" db="EMBL/GenBank/DDBJ databases">
        <authorList>
            <person name="Petersen C."/>
        </authorList>
    </citation>
    <scope>NUCLEOTIDE SEQUENCE</scope>
    <source>
        <strain evidence="1">IBT 17660</strain>
    </source>
</reference>
<dbReference type="EMBL" id="JAPWDO010000005">
    <property type="protein sequence ID" value="KAJ5470942.1"/>
    <property type="molecule type" value="Genomic_DNA"/>
</dbReference>
<dbReference type="Proteomes" id="UP001147760">
    <property type="component" value="Unassembled WGS sequence"/>
</dbReference>
<keyword evidence="2" id="KW-1185">Reference proteome</keyword>
<dbReference type="AlphaFoldDB" id="A0A9W9WPM6"/>
<gene>
    <name evidence="1" type="ORF">N7530_008299</name>
</gene>
<comment type="caution">
    <text evidence="1">The sequence shown here is derived from an EMBL/GenBank/DDBJ whole genome shotgun (WGS) entry which is preliminary data.</text>
</comment>
<dbReference type="OrthoDB" id="4359659at2759"/>
<dbReference type="InterPro" id="IPR022190">
    <property type="entry name" value="DUF3716"/>
</dbReference>
<evidence type="ECO:0000313" key="1">
    <source>
        <dbReference type="EMBL" id="KAJ5470942.1"/>
    </source>
</evidence>
<name>A0A9W9WPM6_9EURO</name>
<accession>A0A9W9WPM6</accession>
<protein>
    <submittedName>
        <fullName evidence="1">Uncharacterized protein</fullName>
    </submittedName>
</protein>